<keyword evidence="3" id="KW-1185">Reference proteome</keyword>
<sequence length="122" mass="13439">MRSKTAGEWKHRQRRRPFVVALIDADTDDYVFLDNFIKDGAKGGEAAADALLAALQQYVREVTTEPDEVASSSPLLLVGSAVLGPIVLLPDLVLLLSQEVVGDVERLTDLLWSLAFDYIRNV</sequence>
<reference evidence="2 3" key="1">
    <citation type="submission" date="2024-03" db="EMBL/GenBank/DDBJ databases">
        <title>A high-quality draft genome sequence of Diaporthe vaccinii, a causative agent of upright dieback and viscid rot disease in cranberry plants.</title>
        <authorList>
            <person name="Sarrasin M."/>
            <person name="Lang B.F."/>
            <person name="Burger G."/>
        </authorList>
    </citation>
    <scope>NUCLEOTIDE SEQUENCE [LARGE SCALE GENOMIC DNA]</scope>
    <source>
        <strain evidence="2 3">IS7</strain>
    </source>
</reference>
<evidence type="ECO:0000259" key="1">
    <source>
        <dbReference type="Pfam" id="PF25540"/>
    </source>
</evidence>
<evidence type="ECO:0000313" key="2">
    <source>
        <dbReference type="EMBL" id="KAL2272209.1"/>
    </source>
</evidence>
<gene>
    <name evidence="2" type="ORF">FJTKL_07373</name>
</gene>
<proteinExistence type="predicted"/>
<dbReference type="Proteomes" id="UP001600888">
    <property type="component" value="Unassembled WGS sequence"/>
</dbReference>
<protein>
    <recommendedName>
        <fullName evidence="1">DUF7923 domain-containing protein</fullName>
    </recommendedName>
</protein>
<dbReference type="Pfam" id="PF25540">
    <property type="entry name" value="DUF7923"/>
    <property type="match status" value="1"/>
</dbReference>
<dbReference type="InterPro" id="IPR057683">
    <property type="entry name" value="DUF7923"/>
</dbReference>
<evidence type="ECO:0000313" key="3">
    <source>
        <dbReference type="Proteomes" id="UP001600888"/>
    </source>
</evidence>
<name>A0ABR4DQ69_9PEZI</name>
<dbReference type="EMBL" id="JBAWTH010000274">
    <property type="protein sequence ID" value="KAL2272209.1"/>
    <property type="molecule type" value="Genomic_DNA"/>
</dbReference>
<organism evidence="2 3">
    <name type="scientific">Diaporthe vaccinii</name>
    <dbReference type="NCBI Taxonomy" id="105482"/>
    <lineage>
        <taxon>Eukaryota</taxon>
        <taxon>Fungi</taxon>
        <taxon>Dikarya</taxon>
        <taxon>Ascomycota</taxon>
        <taxon>Pezizomycotina</taxon>
        <taxon>Sordariomycetes</taxon>
        <taxon>Sordariomycetidae</taxon>
        <taxon>Diaporthales</taxon>
        <taxon>Diaporthaceae</taxon>
        <taxon>Diaporthe</taxon>
        <taxon>Diaporthe eres species complex</taxon>
    </lineage>
</organism>
<comment type="caution">
    <text evidence="2">The sequence shown here is derived from an EMBL/GenBank/DDBJ whole genome shotgun (WGS) entry which is preliminary data.</text>
</comment>
<accession>A0ABR4DQ69</accession>
<feature type="domain" description="DUF7923" evidence="1">
    <location>
        <begin position="13"/>
        <end position="63"/>
    </location>
</feature>